<feature type="compositionally biased region" description="Basic and acidic residues" evidence="1">
    <location>
        <begin position="1"/>
        <end position="20"/>
    </location>
</feature>
<name>A0ABP1B085_9BRYO</name>
<dbReference type="EMBL" id="OZ023719">
    <property type="protein sequence ID" value="CAK9868137.1"/>
    <property type="molecule type" value="Genomic_DNA"/>
</dbReference>
<dbReference type="Proteomes" id="UP001497522">
    <property type="component" value="Chromosome 18"/>
</dbReference>
<organism evidence="2 3">
    <name type="scientific">Sphagnum jensenii</name>
    <dbReference type="NCBI Taxonomy" id="128206"/>
    <lineage>
        <taxon>Eukaryota</taxon>
        <taxon>Viridiplantae</taxon>
        <taxon>Streptophyta</taxon>
        <taxon>Embryophyta</taxon>
        <taxon>Bryophyta</taxon>
        <taxon>Sphagnophytina</taxon>
        <taxon>Sphagnopsida</taxon>
        <taxon>Sphagnales</taxon>
        <taxon>Sphagnaceae</taxon>
        <taxon>Sphagnum</taxon>
    </lineage>
</organism>
<evidence type="ECO:0000313" key="3">
    <source>
        <dbReference type="Proteomes" id="UP001497522"/>
    </source>
</evidence>
<protein>
    <submittedName>
        <fullName evidence="2">Uncharacterized protein</fullName>
    </submittedName>
</protein>
<sequence length="102" mass="11440">MRGSEKIDTNEGGRKAEKRTWNKMPGISPSVDRARQKTEGGILRLRGRRPEPPPKRRRLKVPSVVNPRPPSLRSSECQEPRDGSCPSATRRFTGRGRHSAGK</sequence>
<feature type="compositionally biased region" description="Basic residues" evidence="1">
    <location>
        <begin position="92"/>
        <end position="102"/>
    </location>
</feature>
<accession>A0ABP1B085</accession>
<reference evidence="2" key="1">
    <citation type="submission" date="2024-03" db="EMBL/GenBank/DDBJ databases">
        <authorList>
            <consortium name="ELIXIR-Norway"/>
            <consortium name="Elixir Norway"/>
        </authorList>
    </citation>
    <scope>NUCLEOTIDE SEQUENCE</scope>
</reference>
<keyword evidence="3" id="KW-1185">Reference proteome</keyword>
<proteinExistence type="predicted"/>
<feature type="region of interest" description="Disordered" evidence="1">
    <location>
        <begin position="1"/>
        <end position="102"/>
    </location>
</feature>
<evidence type="ECO:0000313" key="2">
    <source>
        <dbReference type="EMBL" id="CAK9868137.1"/>
    </source>
</evidence>
<evidence type="ECO:0000256" key="1">
    <source>
        <dbReference type="SAM" id="MobiDB-lite"/>
    </source>
</evidence>
<gene>
    <name evidence="2" type="ORF">CSSPJE1EN2_LOCUS11132</name>
</gene>